<evidence type="ECO:0000313" key="3">
    <source>
        <dbReference type="Proteomes" id="UP000014139"/>
    </source>
</evidence>
<protein>
    <submittedName>
        <fullName evidence="2">Adenylate cyclase</fullName>
    </submittedName>
</protein>
<feature type="region of interest" description="Disordered" evidence="1">
    <location>
        <begin position="60"/>
        <end position="83"/>
    </location>
</feature>
<name>R1G1F9_9PSEU</name>
<sequence>MIGDAVNEAARLTELAKAVPSRVLASDAVVSAALPSEAAYWEKHGELELRGRQAVTPTWTLRADPDPASAAPSNPRSGPRRTR</sequence>
<gene>
    <name evidence="2" type="ORF">H480_27286</name>
</gene>
<dbReference type="Gene3D" id="3.30.70.1230">
    <property type="entry name" value="Nucleotide cyclase"/>
    <property type="match status" value="1"/>
</dbReference>
<organism evidence="2 3">
    <name type="scientific">Amycolatopsis vancoresmycina DSM 44592</name>
    <dbReference type="NCBI Taxonomy" id="1292037"/>
    <lineage>
        <taxon>Bacteria</taxon>
        <taxon>Bacillati</taxon>
        <taxon>Actinomycetota</taxon>
        <taxon>Actinomycetes</taxon>
        <taxon>Pseudonocardiales</taxon>
        <taxon>Pseudonocardiaceae</taxon>
        <taxon>Amycolatopsis</taxon>
    </lineage>
</organism>
<dbReference type="EMBL" id="AOUO01000420">
    <property type="protein sequence ID" value="EOD65332.1"/>
    <property type="molecule type" value="Genomic_DNA"/>
</dbReference>
<keyword evidence="3" id="KW-1185">Reference proteome</keyword>
<dbReference type="InterPro" id="IPR029787">
    <property type="entry name" value="Nucleotide_cyclase"/>
</dbReference>
<feature type="compositionally biased region" description="Low complexity" evidence="1">
    <location>
        <begin position="66"/>
        <end position="77"/>
    </location>
</feature>
<evidence type="ECO:0000313" key="2">
    <source>
        <dbReference type="EMBL" id="EOD65332.1"/>
    </source>
</evidence>
<evidence type="ECO:0000256" key="1">
    <source>
        <dbReference type="SAM" id="MobiDB-lite"/>
    </source>
</evidence>
<proteinExistence type="predicted"/>
<accession>R1G1F9</accession>
<dbReference type="Proteomes" id="UP000014139">
    <property type="component" value="Unassembled WGS sequence"/>
</dbReference>
<dbReference type="SUPFAM" id="SSF55073">
    <property type="entry name" value="Nucleotide cyclase"/>
    <property type="match status" value="1"/>
</dbReference>
<comment type="caution">
    <text evidence="2">The sequence shown here is derived from an EMBL/GenBank/DDBJ whole genome shotgun (WGS) entry which is preliminary data.</text>
</comment>
<dbReference type="AlphaFoldDB" id="R1G1F9"/>
<reference evidence="2 3" key="1">
    <citation type="submission" date="2013-02" db="EMBL/GenBank/DDBJ databases">
        <title>Draft genome sequence of Amycolatopsis vancoresmycina strain DSM 44592T.</title>
        <authorList>
            <person name="Kumar S."/>
            <person name="Kaur N."/>
            <person name="Kaur C."/>
            <person name="Raghava G.P.S."/>
            <person name="Mayilraj S."/>
        </authorList>
    </citation>
    <scope>NUCLEOTIDE SEQUENCE [LARGE SCALE GENOMIC DNA]</scope>
    <source>
        <strain evidence="2 3">DSM 44592</strain>
    </source>
</reference>